<reference evidence="2" key="2">
    <citation type="submission" date="2021-04" db="EMBL/GenBank/DDBJ databases">
        <authorList>
            <person name="Gilroy R."/>
        </authorList>
    </citation>
    <scope>NUCLEOTIDE SEQUENCE</scope>
    <source>
        <strain evidence="2">687</strain>
    </source>
</reference>
<dbReference type="InterPro" id="IPR010982">
    <property type="entry name" value="Lambda_DNA-bd_dom_sf"/>
</dbReference>
<proteinExistence type="predicted"/>
<dbReference type="EMBL" id="JAHLFG010000021">
    <property type="protein sequence ID" value="MBU3826209.1"/>
    <property type="molecule type" value="Genomic_DNA"/>
</dbReference>
<gene>
    <name evidence="2" type="ORF">IAA31_01770</name>
</gene>
<evidence type="ECO:0000259" key="1">
    <source>
        <dbReference type="PROSITE" id="PS50943"/>
    </source>
</evidence>
<reference evidence="2" key="1">
    <citation type="journal article" date="2021" name="PeerJ">
        <title>Extensive microbial diversity within the chicken gut microbiome revealed by metagenomics and culture.</title>
        <authorList>
            <person name="Gilroy R."/>
            <person name="Ravi A."/>
            <person name="Getino M."/>
            <person name="Pursley I."/>
            <person name="Horton D.L."/>
            <person name="Alikhan N.F."/>
            <person name="Baker D."/>
            <person name="Gharbi K."/>
            <person name="Hall N."/>
            <person name="Watson M."/>
            <person name="Adriaenssens E.M."/>
            <person name="Foster-Nyarko E."/>
            <person name="Jarju S."/>
            <person name="Secka A."/>
            <person name="Antonio M."/>
            <person name="Oren A."/>
            <person name="Chaudhuri R.R."/>
            <person name="La Ragione R."/>
            <person name="Hildebrand F."/>
            <person name="Pallen M.J."/>
        </authorList>
    </citation>
    <scope>NUCLEOTIDE SEQUENCE</scope>
    <source>
        <strain evidence="2">687</strain>
    </source>
</reference>
<evidence type="ECO:0000313" key="2">
    <source>
        <dbReference type="EMBL" id="MBU3826209.1"/>
    </source>
</evidence>
<name>A0A9E2KLP4_9GAMM</name>
<dbReference type="InterPro" id="IPR001387">
    <property type="entry name" value="Cro/C1-type_HTH"/>
</dbReference>
<dbReference type="AlphaFoldDB" id="A0A9E2KLP4"/>
<dbReference type="CDD" id="cd00093">
    <property type="entry name" value="HTH_XRE"/>
    <property type="match status" value="1"/>
</dbReference>
<dbReference type="Proteomes" id="UP000824150">
    <property type="component" value="Unassembled WGS sequence"/>
</dbReference>
<organism evidence="2 3">
    <name type="scientific">Candidatus Anaerobiospirillum merdipullorum</name>
    <dbReference type="NCBI Taxonomy" id="2838450"/>
    <lineage>
        <taxon>Bacteria</taxon>
        <taxon>Pseudomonadati</taxon>
        <taxon>Pseudomonadota</taxon>
        <taxon>Gammaproteobacteria</taxon>
        <taxon>Aeromonadales</taxon>
        <taxon>Succinivibrionaceae</taxon>
        <taxon>Anaerobiospirillum</taxon>
    </lineage>
</organism>
<dbReference type="PROSITE" id="PS50943">
    <property type="entry name" value="HTH_CROC1"/>
    <property type="match status" value="1"/>
</dbReference>
<protein>
    <submittedName>
        <fullName evidence="2">Helix-turn-helix domain-containing protein</fullName>
    </submittedName>
</protein>
<comment type="caution">
    <text evidence="2">The sequence shown here is derived from an EMBL/GenBank/DDBJ whole genome shotgun (WGS) entry which is preliminary data.</text>
</comment>
<dbReference type="GO" id="GO:0003677">
    <property type="term" value="F:DNA binding"/>
    <property type="evidence" value="ECO:0007669"/>
    <property type="project" value="InterPro"/>
</dbReference>
<accession>A0A9E2KLP4</accession>
<dbReference type="SUPFAM" id="SSF47413">
    <property type="entry name" value="lambda repressor-like DNA-binding domains"/>
    <property type="match status" value="1"/>
</dbReference>
<sequence length="80" mass="9229">MDGKTFKRIRMAMGLTGDELAERMHVSGNYIRLVETNKKPVSELLEYKIMDQLRRAINSDDPLFKLLKELLSPQSSANQF</sequence>
<dbReference type="Gene3D" id="1.10.260.40">
    <property type="entry name" value="lambda repressor-like DNA-binding domains"/>
    <property type="match status" value="1"/>
</dbReference>
<evidence type="ECO:0000313" key="3">
    <source>
        <dbReference type="Proteomes" id="UP000824150"/>
    </source>
</evidence>
<feature type="domain" description="HTH cro/C1-type" evidence="1">
    <location>
        <begin position="6"/>
        <end position="46"/>
    </location>
</feature>